<accession>A0A8H7F813</accession>
<feature type="region of interest" description="Disordered" evidence="1">
    <location>
        <begin position="583"/>
        <end position="605"/>
    </location>
</feature>
<reference evidence="2 3" key="1">
    <citation type="journal article" name="Sci. Rep.">
        <title>Telomere-to-telomere assembled and centromere annotated genomes of the two main subspecies of the button mushroom Agaricus bisporus reveal especially polymorphic chromosome ends.</title>
        <authorList>
            <person name="Sonnenberg A.S.M."/>
            <person name="Sedaghat-Telgerd N."/>
            <person name="Lavrijssen B."/>
            <person name="Ohm R.A."/>
            <person name="Hendrickx P.M."/>
            <person name="Scholtmeijer K."/>
            <person name="Baars J.J.P."/>
            <person name="van Peer A."/>
        </authorList>
    </citation>
    <scope>NUCLEOTIDE SEQUENCE [LARGE SCALE GENOMIC DNA]</scope>
    <source>
        <strain evidence="2 3">H119_p4</strain>
    </source>
</reference>
<evidence type="ECO:0000313" key="2">
    <source>
        <dbReference type="EMBL" id="KAF7782434.1"/>
    </source>
</evidence>
<evidence type="ECO:0000313" key="3">
    <source>
        <dbReference type="Proteomes" id="UP000629468"/>
    </source>
</evidence>
<sequence length="680" mass="75098">MTSTHKLISSALQNIQAGIPVSNNHPFAAGSEDSYAYLEQVTQAADQIINSLDSYLSIPWSQPKLVSSLRQQSNLTSTLHSAEKRTKEFAEALRDRASTTYSEDIPLEPTSIANFCISRFEEWSTQAGLESFKDEQREGNVTIVLGGKVLVIDVDFSINKEDPSRPRVHVASVKTSYATMDDASGTPSNFKGSISLDAFLAETIQKYCDEVQKRENDRDGIRAAKLAANIQQQLRYLVMLDRLAEKKDGPRAAWFVDTDELCHKVEGFAASEAGAVASTMSMMAAPLDIFLLRSHALPIPYLFSPSITFLVYISPFAYLYCLRNATGQTTKLPNLPYIDIPFDQLRSHLPDISKGITMATLSVMPLIRSPLFTSVEPLPGIANRPTFQFGSQGANISHVFPGSGAAAKVGNGGTHHLRILDFTDGGKRPGIVMSQSQMRDIELLITPLGELHADLDDVNIFSFNGNSWVDLLFDHKTTAKHERYTALYTSPGGIHPPLQLRLTPPDESGFILERVPVRNIQEVWGILEIVREQSWLNETLLACQWIPETMKDPDAFEVEDLDVADDELRAVLSGTNIPRKIPVNVSLNPQPSSETDNLFGPSELDPSELNATLRRPKIVMRSPERPPITGLFEVSVSLDESRPRGIAVEVQGAMGLDMNSNTLEEICRRGGAHSSEHLKR</sequence>
<evidence type="ECO:0008006" key="4">
    <source>
        <dbReference type="Google" id="ProtNLM"/>
    </source>
</evidence>
<gene>
    <name evidence="2" type="ORF">Agabi119p4_1810</name>
</gene>
<protein>
    <recommendedName>
        <fullName evidence="4">Mediator of RNA polymerase II transcription subunit 1</fullName>
    </recommendedName>
</protein>
<organism evidence="2 3">
    <name type="scientific">Agaricus bisporus var. burnettii</name>
    <dbReference type="NCBI Taxonomy" id="192524"/>
    <lineage>
        <taxon>Eukaryota</taxon>
        <taxon>Fungi</taxon>
        <taxon>Dikarya</taxon>
        <taxon>Basidiomycota</taxon>
        <taxon>Agaricomycotina</taxon>
        <taxon>Agaricomycetes</taxon>
        <taxon>Agaricomycetidae</taxon>
        <taxon>Agaricales</taxon>
        <taxon>Agaricineae</taxon>
        <taxon>Agaricaceae</taxon>
        <taxon>Agaricus</taxon>
    </lineage>
</organism>
<name>A0A8H7F813_AGABI</name>
<comment type="caution">
    <text evidence="2">The sequence shown here is derived from an EMBL/GenBank/DDBJ whole genome shotgun (WGS) entry which is preliminary data.</text>
</comment>
<dbReference type="AlphaFoldDB" id="A0A8H7F813"/>
<dbReference type="Proteomes" id="UP000629468">
    <property type="component" value="Unassembled WGS sequence"/>
</dbReference>
<proteinExistence type="predicted"/>
<evidence type="ECO:0000256" key="1">
    <source>
        <dbReference type="SAM" id="MobiDB-lite"/>
    </source>
</evidence>
<feature type="compositionally biased region" description="Polar residues" evidence="1">
    <location>
        <begin position="585"/>
        <end position="596"/>
    </location>
</feature>
<dbReference type="EMBL" id="JABXXO010000003">
    <property type="protein sequence ID" value="KAF7782434.1"/>
    <property type="molecule type" value="Genomic_DNA"/>
</dbReference>